<dbReference type="GO" id="GO:0006782">
    <property type="term" value="P:protoporphyrinogen IX biosynthetic process"/>
    <property type="evidence" value="ECO:0007669"/>
    <property type="project" value="UniProtKB-UniRule"/>
</dbReference>
<feature type="binding site" evidence="12">
    <location>
        <position position="153"/>
    </location>
    <ligand>
        <name>substrate</name>
    </ligand>
</feature>
<comment type="subunit">
    <text evidence="5 12">Homodimer.</text>
</comment>
<feature type="binding site" evidence="12">
    <location>
        <position position="76"/>
    </location>
    <ligand>
        <name>substrate</name>
    </ligand>
</feature>
<feature type="site" description="Transition state stabilizer" evidence="12">
    <location>
        <position position="76"/>
    </location>
</feature>
<comment type="caution">
    <text evidence="17">The sequence shown here is derived from an EMBL/GenBank/DDBJ whole genome shotgun (WGS) entry which is preliminary data.</text>
</comment>
<reference evidence="17" key="1">
    <citation type="submission" date="2020-09" db="EMBL/GenBank/DDBJ databases">
        <authorList>
            <person name="Kim M.K."/>
        </authorList>
    </citation>
    <scope>NUCLEOTIDE SEQUENCE</scope>
    <source>
        <strain evidence="17">BT702</strain>
    </source>
</reference>
<dbReference type="EC" id="4.1.1.37" evidence="6 12"/>
<comment type="similarity">
    <text evidence="4 12 14">Belongs to the uroporphyrinogen decarboxylase family.</text>
</comment>
<evidence type="ECO:0000256" key="12">
    <source>
        <dbReference type="HAMAP-Rule" id="MF_00218"/>
    </source>
</evidence>
<keyword evidence="9 12" id="KW-0210">Decarboxylase</keyword>
<dbReference type="PANTHER" id="PTHR21091">
    <property type="entry name" value="METHYLTETRAHYDROFOLATE:HOMOCYSTEINE METHYLTRANSFERASE RELATED"/>
    <property type="match status" value="1"/>
</dbReference>
<dbReference type="Proteomes" id="UP000598820">
    <property type="component" value="Unassembled WGS sequence"/>
</dbReference>
<dbReference type="GO" id="GO:0005829">
    <property type="term" value="C:cytosol"/>
    <property type="evidence" value="ECO:0007669"/>
    <property type="project" value="TreeGrafter"/>
</dbReference>
<gene>
    <name evidence="12 17" type="primary">hemE</name>
    <name evidence="17" type="ORF">IC229_15745</name>
</gene>
<evidence type="ECO:0000256" key="11">
    <source>
        <dbReference type="ARBA" id="ARBA00023244"/>
    </source>
</evidence>
<dbReference type="Gene3D" id="3.20.20.210">
    <property type="match status" value="1"/>
</dbReference>
<proteinExistence type="inferred from homology"/>
<evidence type="ECO:0000256" key="7">
    <source>
        <dbReference type="ARBA" id="ARBA00014308"/>
    </source>
</evidence>
<keyword evidence="11 12" id="KW-0627">Porphyrin biosynthesis</keyword>
<keyword evidence="8 12" id="KW-0963">Cytoplasm</keyword>
<evidence type="ECO:0000256" key="5">
    <source>
        <dbReference type="ARBA" id="ARBA00011738"/>
    </source>
</evidence>
<accession>A0A927ANL4</accession>
<evidence type="ECO:0000256" key="8">
    <source>
        <dbReference type="ARBA" id="ARBA00022490"/>
    </source>
</evidence>
<evidence type="ECO:0000256" key="9">
    <source>
        <dbReference type="ARBA" id="ARBA00022793"/>
    </source>
</evidence>
<evidence type="ECO:0000256" key="2">
    <source>
        <dbReference type="ARBA" id="ARBA00004496"/>
    </source>
</evidence>
<evidence type="ECO:0000256" key="6">
    <source>
        <dbReference type="ARBA" id="ARBA00012288"/>
    </source>
</evidence>
<dbReference type="InterPro" id="IPR000257">
    <property type="entry name" value="Uroporphyrinogen_deCOase"/>
</dbReference>
<comment type="function">
    <text evidence="1 12">Catalyzes the decarboxylation of four acetate groups of uroporphyrinogen-III to yield coproporphyrinogen-III.</text>
</comment>
<evidence type="ECO:0000313" key="17">
    <source>
        <dbReference type="EMBL" id="MBD2702104.1"/>
    </source>
</evidence>
<comment type="subcellular location">
    <subcellularLocation>
        <location evidence="2 12">Cytoplasm</location>
    </subcellularLocation>
</comment>
<dbReference type="Pfam" id="PF01208">
    <property type="entry name" value="URO-D"/>
    <property type="match status" value="1"/>
</dbReference>
<feature type="binding site" evidence="12">
    <location>
        <position position="208"/>
    </location>
    <ligand>
        <name>substrate</name>
    </ligand>
</feature>
<dbReference type="InterPro" id="IPR038071">
    <property type="entry name" value="UROD/MetE-like_sf"/>
</dbReference>
<feature type="binding site" evidence="12">
    <location>
        <begin position="26"/>
        <end position="30"/>
    </location>
    <ligand>
        <name>substrate</name>
    </ligand>
</feature>
<keyword evidence="18" id="KW-1185">Reference proteome</keyword>
<evidence type="ECO:0000313" key="18">
    <source>
        <dbReference type="Proteomes" id="UP000598820"/>
    </source>
</evidence>
<dbReference type="SUPFAM" id="SSF51726">
    <property type="entry name" value="UROD/MetE-like"/>
    <property type="match status" value="1"/>
</dbReference>
<evidence type="ECO:0000259" key="15">
    <source>
        <dbReference type="PROSITE" id="PS00906"/>
    </source>
</evidence>
<dbReference type="PANTHER" id="PTHR21091:SF169">
    <property type="entry name" value="UROPORPHYRINOGEN DECARBOXYLASE"/>
    <property type="match status" value="1"/>
</dbReference>
<feature type="domain" description="Uroporphyrinogen decarboxylase (URO-D)" evidence="15">
    <location>
        <begin position="21"/>
        <end position="30"/>
    </location>
</feature>
<dbReference type="EMBL" id="JACWZY010000012">
    <property type="protein sequence ID" value="MBD2702104.1"/>
    <property type="molecule type" value="Genomic_DNA"/>
</dbReference>
<evidence type="ECO:0000256" key="1">
    <source>
        <dbReference type="ARBA" id="ARBA00002448"/>
    </source>
</evidence>
<dbReference type="PROSITE" id="PS00907">
    <property type="entry name" value="UROD_2"/>
    <property type="match status" value="1"/>
</dbReference>
<dbReference type="GO" id="GO:0004853">
    <property type="term" value="F:uroporphyrinogen decarboxylase activity"/>
    <property type="evidence" value="ECO:0007669"/>
    <property type="project" value="UniProtKB-UniRule"/>
</dbReference>
<dbReference type="InterPro" id="IPR006361">
    <property type="entry name" value="Uroporphyrinogen_deCO2ase_HemE"/>
</dbReference>
<dbReference type="RefSeq" id="WP_190887954.1">
    <property type="nucleotide sequence ID" value="NZ_JACWZY010000012.1"/>
</dbReference>
<dbReference type="CDD" id="cd00717">
    <property type="entry name" value="URO-D"/>
    <property type="match status" value="1"/>
</dbReference>
<evidence type="ECO:0000256" key="13">
    <source>
        <dbReference type="RuleBase" id="RU000554"/>
    </source>
</evidence>
<feature type="domain" description="Uroporphyrinogen decarboxylase (URO-D)" evidence="16">
    <location>
        <begin position="141"/>
        <end position="157"/>
    </location>
</feature>
<name>A0A927ANL4_9BACT</name>
<keyword evidence="10 12" id="KW-0456">Lyase</keyword>
<protein>
    <recommendedName>
        <fullName evidence="7 12">Uroporphyrinogen decarboxylase</fullName>
        <shortName evidence="12">UPD</shortName>
        <shortName evidence="12">URO-D</shortName>
        <ecNumber evidence="6 12">4.1.1.37</ecNumber>
    </recommendedName>
</protein>
<sequence>MTLQNDLLLRTARGELTERVPVWMMRQAGRVLPQYRAVREQAGSFITLAKTPELAAEVTIQPVDAFDVDAAIIFSDILVVPEAMGLPYEMIESRGPVFPQTVRSMSELSRLRVADAESDLGYVLDAIKLTKKELNNRVPLIGFAGAPFTIFCYMTEGKGSKTFSVAKKLLYTDPDFAHALLQQITDSTIAYLQAQIRAGADLIQIFDSWAGILSPEQYTTFSLPYIKQICDLIAGPPDRNVPVTVFAKGAFFARQDIGQLSCDVVGLDWNMDPHESRQLIPNRVLQGNLDPCVLYADFAQIRTEVKRMLDGFGHQHYIANLGHGIYPDTDPDKAKCFVDAVKELGAA</sequence>
<feature type="binding site" evidence="12">
    <location>
        <position position="323"/>
    </location>
    <ligand>
        <name>substrate</name>
    </ligand>
</feature>
<evidence type="ECO:0000256" key="4">
    <source>
        <dbReference type="ARBA" id="ARBA00009935"/>
    </source>
</evidence>
<dbReference type="PROSITE" id="PS00906">
    <property type="entry name" value="UROD_1"/>
    <property type="match status" value="1"/>
</dbReference>
<dbReference type="NCBIfam" id="TIGR01464">
    <property type="entry name" value="hemE"/>
    <property type="match status" value="1"/>
</dbReference>
<comment type="caution">
    <text evidence="12">Lacks conserved residue(s) required for the propagation of feature annotation.</text>
</comment>
<organism evidence="17 18">
    <name type="scientific">Spirosoma profusum</name>
    <dbReference type="NCBI Taxonomy" id="2771354"/>
    <lineage>
        <taxon>Bacteria</taxon>
        <taxon>Pseudomonadati</taxon>
        <taxon>Bacteroidota</taxon>
        <taxon>Cytophagia</taxon>
        <taxon>Cytophagales</taxon>
        <taxon>Cytophagaceae</taxon>
        <taxon>Spirosoma</taxon>
    </lineage>
</organism>
<comment type="catalytic activity">
    <reaction evidence="12 13">
        <text>uroporphyrinogen III + 4 H(+) = coproporphyrinogen III + 4 CO2</text>
        <dbReference type="Rhea" id="RHEA:19865"/>
        <dbReference type="ChEBI" id="CHEBI:15378"/>
        <dbReference type="ChEBI" id="CHEBI:16526"/>
        <dbReference type="ChEBI" id="CHEBI:57308"/>
        <dbReference type="ChEBI" id="CHEBI:57309"/>
        <dbReference type="EC" id="4.1.1.37"/>
    </reaction>
</comment>
<dbReference type="AlphaFoldDB" id="A0A927ANL4"/>
<evidence type="ECO:0000256" key="3">
    <source>
        <dbReference type="ARBA" id="ARBA00004804"/>
    </source>
</evidence>
<comment type="pathway">
    <text evidence="3 12 13">Porphyrin-containing compound metabolism; protoporphyrin-IX biosynthesis; coproporphyrinogen-III from 5-aminolevulinate: step 4/4.</text>
</comment>
<dbReference type="FunFam" id="3.20.20.210:FF:000001">
    <property type="entry name" value="Uroporphyrinogen decarboxylase"/>
    <property type="match status" value="1"/>
</dbReference>
<dbReference type="HAMAP" id="MF_00218">
    <property type="entry name" value="URO_D"/>
    <property type="match status" value="1"/>
</dbReference>
<evidence type="ECO:0000256" key="14">
    <source>
        <dbReference type="RuleBase" id="RU004169"/>
    </source>
</evidence>
<evidence type="ECO:0000256" key="10">
    <source>
        <dbReference type="ARBA" id="ARBA00023239"/>
    </source>
</evidence>
<evidence type="ECO:0000259" key="16">
    <source>
        <dbReference type="PROSITE" id="PS00907"/>
    </source>
</evidence>